<evidence type="ECO:0000313" key="2">
    <source>
        <dbReference type="Proteomes" id="UP000321814"/>
    </source>
</evidence>
<reference evidence="1 2" key="1">
    <citation type="submission" date="2019-08" db="EMBL/GenBank/DDBJ databases">
        <title>Draft genome analysis of Rheinheimera tangshanensis isolated from the roots of fresh rice plants (Oryza sativa).</title>
        <authorList>
            <person name="Yu Q."/>
            <person name="Qi Y."/>
            <person name="Zhang H."/>
            <person name="Pu J."/>
        </authorList>
    </citation>
    <scope>NUCLEOTIDE SEQUENCE [LARGE SCALE GENOMIC DNA]</scope>
    <source>
        <strain evidence="1 2">JA3-B52</strain>
    </source>
</reference>
<dbReference type="SUPFAM" id="SSF55144">
    <property type="entry name" value="LigT-like"/>
    <property type="match status" value="1"/>
</dbReference>
<comment type="caution">
    <text evidence="1">The sequence shown here is derived from an EMBL/GenBank/DDBJ whole genome shotgun (WGS) entry which is preliminary data.</text>
</comment>
<dbReference type="OrthoDB" id="2326088at2"/>
<evidence type="ECO:0000313" key="1">
    <source>
        <dbReference type="EMBL" id="TXK78969.1"/>
    </source>
</evidence>
<protein>
    <submittedName>
        <fullName evidence="1">2'-5' RNA ligase family protein</fullName>
    </submittedName>
</protein>
<dbReference type="RefSeq" id="WP_147905093.1">
    <property type="nucleotide sequence ID" value="NZ_BAAAGC010000015.1"/>
</dbReference>
<keyword evidence="2" id="KW-1185">Reference proteome</keyword>
<dbReference type="GO" id="GO:0016874">
    <property type="term" value="F:ligase activity"/>
    <property type="evidence" value="ECO:0007669"/>
    <property type="project" value="UniProtKB-KW"/>
</dbReference>
<dbReference type="EMBL" id="VRLR01000012">
    <property type="protein sequence ID" value="TXK78969.1"/>
    <property type="molecule type" value="Genomic_DNA"/>
</dbReference>
<dbReference type="AlphaFoldDB" id="A0A5C8LTF5"/>
<gene>
    <name evidence="1" type="ORF">FU839_15535</name>
</gene>
<proteinExistence type="predicted"/>
<accession>A0A5C8LTF5</accession>
<name>A0A5C8LTF5_9GAMM</name>
<dbReference type="InterPro" id="IPR009097">
    <property type="entry name" value="Cyclic_Pdiesterase"/>
</dbReference>
<dbReference type="Pfam" id="PF13563">
    <property type="entry name" value="2_5_RNA_ligase2"/>
    <property type="match status" value="1"/>
</dbReference>
<organism evidence="1 2">
    <name type="scientific">Rheinheimera tangshanensis</name>
    <dbReference type="NCBI Taxonomy" id="400153"/>
    <lineage>
        <taxon>Bacteria</taxon>
        <taxon>Pseudomonadati</taxon>
        <taxon>Pseudomonadota</taxon>
        <taxon>Gammaproteobacteria</taxon>
        <taxon>Chromatiales</taxon>
        <taxon>Chromatiaceae</taxon>
        <taxon>Rheinheimera</taxon>
    </lineage>
</organism>
<dbReference type="Gene3D" id="3.90.1140.10">
    <property type="entry name" value="Cyclic phosphodiesterase"/>
    <property type="match status" value="1"/>
</dbReference>
<dbReference type="Proteomes" id="UP000321814">
    <property type="component" value="Unassembled WGS sequence"/>
</dbReference>
<keyword evidence="1" id="KW-0436">Ligase</keyword>
<sequence>MTKPELQQHYQALWQQSLLKFEQHQFETDPLLTAKDDKRYGITLLARPSEQVKQQIRHHLAELMQLEPQQYYYPASDLHLTVLSLISCYAGFTLSQIDTAAYVELVKEVIADTGPFRLDFQGITASPSCVLVQGFFDDQKLNQLRAKLRSAFGQSTLQHSIDQRYAIQTAHMTVLRFTQQPANPVLFLQKIKALTSVDFGSCLIDELELVGNDWYQRQQNTVLLSRFDLNKSAVNTAV</sequence>